<dbReference type="SUPFAM" id="SSF50249">
    <property type="entry name" value="Nucleic acid-binding proteins"/>
    <property type="match status" value="1"/>
</dbReference>
<evidence type="ECO:0000256" key="14">
    <source>
        <dbReference type="ARBA" id="ARBA00023146"/>
    </source>
</evidence>
<dbReference type="RefSeq" id="WP_132792369.1">
    <property type="nucleotide sequence ID" value="NZ_SLXM01000001.1"/>
</dbReference>
<evidence type="ECO:0000313" key="19">
    <source>
        <dbReference type="Proteomes" id="UP000294564"/>
    </source>
</evidence>
<dbReference type="PRINTS" id="PR01041">
    <property type="entry name" value="TRNASYNTHMET"/>
</dbReference>
<comment type="caution">
    <text evidence="18">The sequence shown here is derived from an EMBL/GenBank/DDBJ whole genome shotgun (WGS) entry which is preliminary data.</text>
</comment>
<dbReference type="FunFam" id="2.20.28.20:FF:000001">
    <property type="entry name" value="Methionine--tRNA ligase"/>
    <property type="match status" value="1"/>
</dbReference>
<comment type="function">
    <text evidence="1 16">Is required not only for elongation of protein synthesis but also for the initiation of all mRNA translation through initiator tRNA(fMet) aminoacylation.</text>
</comment>
<evidence type="ECO:0000256" key="1">
    <source>
        <dbReference type="ARBA" id="ARBA00003314"/>
    </source>
</evidence>
<evidence type="ECO:0000256" key="15">
    <source>
        <dbReference type="ARBA" id="ARBA00047364"/>
    </source>
</evidence>
<dbReference type="Gene3D" id="3.40.50.620">
    <property type="entry name" value="HUPs"/>
    <property type="match status" value="1"/>
</dbReference>
<dbReference type="OrthoDB" id="9810191at2"/>
<dbReference type="InterPro" id="IPR014758">
    <property type="entry name" value="Met-tRNA_synth"/>
</dbReference>
<evidence type="ECO:0000256" key="16">
    <source>
        <dbReference type="HAMAP-Rule" id="MF_00098"/>
    </source>
</evidence>
<dbReference type="AlphaFoldDB" id="A0A4R2P339"/>
<dbReference type="Gene3D" id="2.20.28.20">
    <property type="entry name" value="Methionyl-tRNA synthetase, Zn-domain"/>
    <property type="match status" value="1"/>
</dbReference>
<dbReference type="CDD" id="cd00814">
    <property type="entry name" value="MetRS_core"/>
    <property type="match status" value="1"/>
</dbReference>
<evidence type="ECO:0000259" key="17">
    <source>
        <dbReference type="PROSITE" id="PS50886"/>
    </source>
</evidence>
<dbReference type="GO" id="GO:0005829">
    <property type="term" value="C:cytosol"/>
    <property type="evidence" value="ECO:0007669"/>
    <property type="project" value="TreeGrafter"/>
</dbReference>
<evidence type="ECO:0000256" key="13">
    <source>
        <dbReference type="ARBA" id="ARBA00022917"/>
    </source>
</evidence>
<comment type="cofactor">
    <cofactor evidence="16">
        <name>Zn(2+)</name>
        <dbReference type="ChEBI" id="CHEBI:29105"/>
    </cofactor>
    <text evidence="16">Binds 1 zinc ion per subunit.</text>
</comment>
<keyword evidence="7 16" id="KW-0436">Ligase</keyword>
<dbReference type="HAMAP" id="MF_00098">
    <property type="entry name" value="Met_tRNA_synth_type1"/>
    <property type="match status" value="1"/>
</dbReference>
<dbReference type="SUPFAM" id="SSF57770">
    <property type="entry name" value="Methionyl-tRNA synthetase (MetRS), Zn-domain"/>
    <property type="match status" value="1"/>
</dbReference>
<dbReference type="InterPro" id="IPR002547">
    <property type="entry name" value="tRNA-bd_dom"/>
</dbReference>
<dbReference type="InterPro" id="IPR009080">
    <property type="entry name" value="tRNAsynth_Ia_anticodon-bd"/>
</dbReference>
<dbReference type="GO" id="GO:0046872">
    <property type="term" value="F:metal ion binding"/>
    <property type="evidence" value="ECO:0007669"/>
    <property type="project" value="UniProtKB-KW"/>
</dbReference>
<comment type="subunit">
    <text evidence="4 16">Homodimer.</text>
</comment>
<dbReference type="GO" id="GO:0004825">
    <property type="term" value="F:methionine-tRNA ligase activity"/>
    <property type="evidence" value="ECO:0007669"/>
    <property type="project" value="UniProtKB-UniRule"/>
</dbReference>
<reference evidence="18 19" key="1">
    <citation type="submission" date="2019-03" db="EMBL/GenBank/DDBJ databases">
        <title>Genomic Encyclopedia of Type Strains, Phase IV (KMG-IV): sequencing the most valuable type-strain genomes for metagenomic binning, comparative biology and taxonomic classification.</title>
        <authorList>
            <person name="Goeker M."/>
        </authorList>
    </citation>
    <scope>NUCLEOTIDE SEQUENCE [LARGE SCALE GENOMIC DNA]</scope>
    <source>
        <strain evidence="18 19">DSM 14836</strain>
    </source>
</reference>
<evidence type="ECO:0000256" key="11">
    <source>
        <dbReference type="ARBA" id="ARBA00022840"/>
    </source>
</evidence>
<dbReference type="InterPro" id="IPR041872">
    <property type="entry name" value="Anticodon_Met"/>
</dbReference>
<dbReference type="NCBIfam" id="TIGR00399">
    <property type="entry name" value="metG_C_term"/>
    <property type="match status" value="1"/>
</dbReference>
<dbReference type="InterPro" id="IPR004495">
    <property type="entry name" value="Met-tRNA-synth_bsu_C"/>
</dbReference>
<feature type="short sequence motif" description="'HIGH' region" evidence="16">
    <location>
        <begin position="14"/>
        <end position="24"/>
    </location>
</feature>
<keyword evidence="8 16" id="KW-0479">Metal-binding</keyword>
<gene>
    <name evidence="16" type="primary">metG</name>
    <name evidence="18" type="ORF">EV195_101487</name>
</gene>
<dbReference type="InterPro" id="IPR001412">
    <property type="entry name" value="aa-tRNA-synth_I_CS"/>
</dbReference>
<feature type="binding site" evidence="16">
    <location>
        <position position="162"/>
    </location>
    <ligand>
        <name>Zn(2+)</name>
        <dbReference type="ChEBI" id="CHEBI:29105"/>
    </ligand>
</feature>
<dbReference type="FunFam" id="2.40.50.140:FF:000042">
    <property type="entry name" value="Methionine--tRNA ligase"/>
    <property type="match status" value="1"/>
</dbReference>
<evidence type="ECO:0000256" key="5">
    <source>
        <dbReference type="ARBA" id="ARBA00022490"/>
    </source>
</evidence>
<dbReference type="PANTHER" id="PTHR45765:SF1">
    <property type="entry name" value="METHIONINE--TRNA LIGASE, CYTOPLASMIC"/>
    <property type="match status" value="1"/>
</dbReference>
<dbReference type="Gene3D" id="1.10.730.10">
    <property type="entry name" value="Isoleucyl-tRNA Synthetase, Domain 1"/>
    <property type="match status" value="1"/>
</dbReference>
<dbReference type="Pfam" id="PF01588">
    <property type="entry name" value="tRNA_bind"/>
    <property type="match status" value="1"/>
</dbReference>
<dbReference type="SUPFAM" id="SSF52374">
    <property type="entry name" value="Nucleotidylyl transferase"/>
    <property type="match status" value="1"/>
</dbReference>
<proteinExistence type="inferred from homology"/>
<dbReference type="NCBIfam" id="NF001100">
    <property type="entry name" value="PRK00133.1"/>
    <property type="match status" value="1"/>
</dbReference>
<dbReference type="InterPro" id="IPR029038">
    <property type="entry name" value="MetRS_Zn"/>
</dbReference>
<dbReference type="InterPro" id="IPR023458">
    <property type="entry name" value="Met-tRNA_ligase_1"/>
</dbReference>
<dbReference type="Pfam" id="PF19303">
    <property type="entry name" value="Anticodon_3"/>
    <property type="match status" value="1"/>
</dbReference>
<dbReference type="InterPro" id="IPR015413">
    <property type="entry name" value="Methionyl/Leucyl_tRNA_Synth"/>
</dbReference>
<accession>A0A4R2P339</accession>
<feature type="binding site" evidence="16">
    <location>
        <position position="159"/>
    </location>
    <ligand>
        <name>Zn(2+)</name>
        <dbReference type="ChEBI" id="CHEBI:29105"/>
    </ligand>
</feature>
<dbReference type="PROSITE" id="PS50886">
    <property type="entry name" value="TRBD"/>
    <property type="match status" value="1"/>
</dbReference>
<feature type="binding site" evidence="16">
    <location>
        <position position="149"/>
    </location>
    <ligand>
        <name>Zn(2+)</name>
        <dbReference type="ChEBI" id="CHEBI:29105"/>
    </ligand>
</feature>
<feature type="binding site" evidence="16">
    <location>
        <position position="338"/>
    </location>
    <ligand>
        <name>ATP</name>
        <dbReference type="ChEBI" id="CHEBI:30616"/>
    </ligand>
</feature>
<keyword evidence="13 16" id="KW-0648">Protein biosynthesis</keyword>
<comment type="catalytic activity">
    <reaction evidence="15 16">
        <text>tRNA(Met) + L-methionine + ATP = L-methionyl-tRNA(Met) + AMP + diphosphate</text>
        <dbReference type="Rhea" id="RHEA:13481"/>
        <dbReference type="Rhea" id="RHEA-COMP:9667"/>
        <dbReference type="Rhea" id="RHEA-COMP:9698"/>
        <dbReference type="ChEBI" id="CHEBI:30616"/>
        <dbReference type="ChEBI" id="CHEBI:33019"/>
        <dbReference type="ChEBI" id="CHEBI:57844"/>
        <dbReference type="ChEBI" id="CHEBI:78442"/>
        <dbReference type="ChEBI" id="CHEBI:78530"/>
        <dbReference type="ChEBI" id="CHEBI:456215"/>
        <dbReference type="EC" id="6.1.1.10"/>
    </reaction>
</comment>
<feature type="binding site" evidence="16">
    <location>
        <position position="146"/>
    </location>
    <ligand>
        <name>Zn(2+)</name>
        <dbReference type="ChEBI" id="CHEBI:29105"/>
    </ligand>
</feature>
<sequence length="688" mass="78051">MSSSKRYTITAALPYTNGPIHIGHLAGVYVPGDIYARFLRLTGNDVAYICGSDEHGVAIPMRAKKEGVTPQQIIDKYHAIIKQSFEDFGISFDNYSRTSAEIHHETASDFFKKMYADGEFIEEVSEQLYDAEADQFLADRFVIGTCPKCGNEESYGDQCEKCGTSHNATDLINPKSAITGNVPVLKQTKHWFLPLDKHEAFLREWILEGHKNDWKSNVLGQVKSWIDDGLRPRAVTRDLDWGIPVPVEGADGKVLYVWFDAPIGYISSTKEWAAREGKNWEDYWKDENTKLVHFIGKDNIVFHCIIFPSMLKAHGGYILPENVPANEFLNLEGNKLSTSKNWAVWLHEYLEEFPDQQDVLRYTLTANAPENKDNDFTWKDFQAKNNNELVAIFGNFINRVAVLTNKYYNGIVPEPNDFTELDEEIMEQLQQFPDVIAKSIERYRFREASQEFMNVARLGNKYLADEEPWTLIKEDEERVKTIMYVALQIATALSVLSEPFLPFTSEKLKDILNINKDVENSWSEITSKKVLLPTGHKIMEGKAPLLFSKIEDKTIEVQLAKLEATKKANEAANKEVEPQKETIEFEDFTKMDIRIGTILEAEKVAKTKKLLKLKVDVGIDVRTIVSGIAESFKPEDIIGQQVTVLCNLAPRKIRGIESQGMILMTDAEDGSLAFVEPQQKVHNGGQVS</sequence>
<evidence type="ECO:0000256" key="9">
    <source>
        <dbReference type="ARBA" id="ARBA00022741"/>
    </source>
</evidence>
<dbReference type="EMBL" id="SLXM01000001">
    <property type="protein sequence ID" value="TCP28311.1"/>
    <property type="molecule type" value="Genomic_DNA"/>
</dbReference>
<protein>
    <recommendedName>
        <fullName evidence="16">Methionine--tRNA ligase</fullName>
        <ecNumber evidence="16">6.1.1.10</ecNumber>
    </recommendedName>
    <alternativeName>
        <fullName evidence="16">Methionyl-tRNA synthetase</fullName>
        <shortName evidence="16">MetRS</shortName>
    </alternativeName>
</protein>
<dbReference type="CDD" id="cd07957">
    <property type="entry name" value="Anticodon_Ia_Met"/>
    <property type="match status" value="1"/>
</dbReference>
<keyword evidence="12 16" id="KW-0694">RNA-binding</keyword>
<dbReference type="SUPFAM" id="SSF47323">
    <property type="entry name" value="Anticodon-binding domain of a subclass of class I aminoacyl-tRNA synthetases"/>
    <property type="match status" value="1"/>
</dbReference>
<dbReference type="InterPro" id="IPR033911">
    <property type="entry name" value="MetRS_core"/>
</dbReference>
<dbReference type="EC" id="6.1.1.10" evidence="16"/>
<evidence type="ECO:0000256" key="8">
    <source>
        <dbReference type="ARBA" id="ARBA00022723"/>
    </source>
</evidence>
<evidence type="ECO:0000256" key="7">
    <source>
        <dbReference type="ARBA" id="ARBA00022598"/>
    </source>
</evidence>
<dbReference type="Gene3D" id="2.40.50.140">
    <property type="entry name" value="Nucleic acid-binding proteins"/>
    <property type="match status" value="1"/>
</dbReference>
<dbReference type="GO" id="GO:0000049">
    <property type="term" value="F:tRNA binding"/>
    <property type="evidence" value="ECO:0007669"/>
    <property type="project" value="UniProtKB-UniRule"/>
</dbReference>
<keyword evidence="5 16" id="KW-0963">Cytoplasm</keyword>
<comment type="subcellular location">
    <subcellularLocation>
        <location evidence="2 16">Cytoplasm</location>
    </subcellularLocation>
</comment>
<evidence type="ECO:0000256" key="6">
    <source>
        <dbReference type="ARBA" id="ARBA00022555"/>
    </source>
</evidence>
<evidence type="ECO:0000256" key="4">
    <source>
        <dbReference type="ARBA" id="ARBA00011738"/>
    </source>
</evidence>
<dbReference type="Pfam" id="PF09334">
    <property type="entry name" value="tRNA-synt_1g"/>
    <property type="match status" value="1"/>
</dbReference>
<keyword evidence="10 16" id="KW-0862">Zinc</keyword>
<dbReference type="InterPro" id="IPR012340">
    <property type="entry name" value="NA-bd_OB-fold"/>
</dbReference>
<dbReference type="PROSITE" id="PS00178">
    <property type="entry name" value="AA_TRNA_LIGASE_I"/>
    <property type="match status" value="1"/>
</dbReference>
<dbReference type="GO" id="GO:0006431">
    <property type="term" value="P:methionyl-tRNA aminoacylation"/>
    <property type="evidence" value="ECO:0007669"/>
    <property type="project" value="UniProtKB-UniRule"/>
</dbReference>
<evidence type="ECO:0000256" key="2">
    <source>
        <dbReference type="ARBA" id="ARBA00004496"/>
    </source>
</evidence>
<evidence type="ECO:0000256" key="10">
    <source>
        <dbReference type="ARBA" id="ARBA00022833"/>
    </source>
</evidence>
<dbReference type="NCBIfam" id="TIGR00398">
    <property type="entry name" value="metG"/>
    <property type="match status" value="1"/>
</dbReference>
<keyword evidence="11 16" id="KW-0067">ATP-binding</keyword>
<feature type="domain" description="TRNA-binding" evidence="17">
    <location>
        <begin position="587"/>
        <end position="688"/>
    </location>
</feature>
<comment type="similarity">
    <text evidence="3 16">Belongs to the class-I aminoacyl-tRNA synthetase family. MetG type 1 subfamily.</text>
</comment>
<dbReference type="GO" id="GO:0005524">
    <property type="term" value="F:ATP binding"/>
    <property type="evidence" value="ECO:0007669"/>
    <property type="project" value="UniProtKB-UniRule"/>
</dbReference>
<dbReference type="PANTHER" id="PTHR45765">
    <property type="entry name" value="METHIONINE--TRNA LIGASE"/>
    <property type="match status" value="1"/>
</dbReference>
<name>A0A4R2P339_9FLAO</name>
<keyword evidence="6 16" id="KW-0820">tRNA-binding</keyword>
<keyword evidence="19" id="KW-1185">Reference proteome</keyword>
<organism evidence="18 19">
    <name type="scientific">Tenacibaculum skagerrakense</name>
    <dbReference type="NCBI Taxonomy" id="186571"/>
    <lineage>
        <taxon>Bacteria</taxon>
        <taxon>Pseudomonadati</taxon>
        <taxon>Bacteroidota</taxon>
        <taxon>Flavobacteriia</taxon>
        <taxon>Flavobacteriales</taxon>
        <taxon>Flavobacteriaceae</taxon>
        <taxon>Tenacibaculum</taxon>
    </lineage>
</organism>
<dbReference type="InterPro" id="IPR014729">
    <property type="entry name" value="Rossmann-like_a/b/a_fold"/>
</dbReference>
<evidence type="ECO:0000256" key="3">
    <source>
        <dbReference type="ARBA" id="ARBA00008258"/>
    </source>
</evidence>
<feature type="short sequence motif" description="'KMSKS' region" evidence="16">
    <location>
        <begin position="335"/>
        <end position="339"/>
    </location>
</feature>
<evidence type="ECO:0000256" key="12">
    <source>
        <dbReference type="ARBA" id="ARBA00022884"/>
    </source>
</evidence>
<keyword evidence="9 16" id="KW-0547">Nucleotide-binding</keyword>
<dbReference type="Proteomes" id="UP000294564">
    <property type="component" value="Unassembled WGS sequence"/>
</dbReference>
<keyword evidence="14 16" id="KW-0030">Aminoacyl-tRNA synthetase</keyword>
<evidence type="ECO:0000313" key="18">
    <source>
        <dbReference type="EMBL" id="TCP28311.1"/>
    </source>
</evidence>